<dbReference type="CDD" id="cd06261">
    <property type="entry name" value="TM_PBP2"/>
    <property type="match status" value="1"/>
</dbReference>
<protein>
    <submittedName>
        <fullName evidence="9">ABC transporter permease</fullName>
    </submittedName>
</protein>
<feature type="transmembrane region" description="Helical" evidence="7">
    <location>
        <begin position="425"/>
        <end position="445"/>
    </location>
</feature>
<evidence type="ECO:0000256" key="6">
    <source>
        <dbReference type="ARBA" id="ARBA00023136"/>
    </source>
</evidence>
<dbReference type="AlphaFoldDB" id="A0A2N5XNF6"/>
<keyword evidence="2" id="KW-0813">Transport</keyword>
<dbReference type="GO" id="GO:0005886">
    <property type="term" value="C:plasma membrane"/>
    <property type="evidence" value="ECO:0007669"/>
    <property type="project" value="UniProtKB-SubCell"/>
</dbReference>
<dbReference type="PROSITE" id="PS50928">
    <property type="entry name" value="ABC_TM1"/>
    <property type="match status" value="2"/>
</dbReference>
<dbReference type="Proteomes" id="UP000234881">
    <property type="component" value="Unassembled WGS sequence"/>
</dbReference>
<evidence type="ECO:0000259" key="8">
    <source>
        <dbReference type="PROSITE" id="PS50928"/>
    </source>
</evidence>
<feature type="transmembrane region" description="Helical" evidence="7">
    <location>
        <begin position="398"/>
        <end position="419"/>
    </location>
</feature>
<comment type="subcellular location">
    <subcellularLocation>
        <location evidence="1">Cell membrane</location>
        <topology evidence="1">Multi-pass membrane protein</topology>
    </subcellularLocation>
</comment>
<evidence type="ECO:0000313" key="10">
    <source>
        <dbReference type="Proteomes" id="UP000234881"/>
    </source>
</evidence>
<evidence type="ECO:0000256" key="3">
    <source>
        <dbReference type="ARBA" id="ARBA00022475"/>
    </source>
</evidence>
<keyword evidence="6 7" id="KW-0472">Membrane</keyword>
<feature type="domain" description="ABC transmembrane type-1" evidence="8">
    <location>
        <begin position="358"/>
        <end position="549"/>
    </location>
</feature>
<evidence type="ECO:0000256" key="1">
    <source>
        <dbReference type="ARBA" id="ARBA00004651"/>
    </source>
</evidence>
<name>A0A2N5XNF6_9HYPH</name>
<evidence type="ECO:0000313" key="9">
    <source>
        <dbReference type="EMBL" id="PLW76022.1"/>
    </source>
</evidence>
<proteinExistence type="predicted"/>
<sequence>MRLRPHILAPLAALILMLGPILAGLVGSLAPAFGYLPTLGGYSVTLDPFMALYATPGLGQSVALSLAAGLVTTSLALLTTVGLLSAWSETRLFLWMQRLVSPLLSIPHAATALGFAFLLAPSGWLTRMVSPALTGWVRPPDWLFPHDPYGLAMIAGLAAKELPFLLLVCLAALPQINPRRNAQVARTLGYGPMASWIYAVWPRLYAQIRLPVFAVIAYATSVVDVALILGPTNPPTLSVQLMRWMSDPDLSLRFLASAGAMLQLAVTLAALGLWWLAEKVVGWLAAQWMQSGRRLQKDGWLRALAAVTNVSAVLMMLMGLGGLALWSVAGLWRFPDAIPNNLTLKTWDKQWHMLAEPLLNSVVIGLLATAIGLIVTLACLETESRTGRRATQKSLTLLYLPLIIPQVAFLFGLQLLILVSGAEHSLLALVMSHLIFVMPYIFLSLGDPWRSLDPRYAQLAASLGRGPWIAFFRLRLPLLLRPILTAAAVGFAVSIGQYLPTILIGGGRWETITTDAVALSAGGNRRLIGVYALVQMALPFIGFLLAIALPSLLYRNRRDMAPSER</sequence>
<reference evidence="9 10" key="1">
    <citation type="submission" date="2018-01" db="EMBL/GenBank/DDBJ databases">
        <title>The draft genome sequence of Cohaesibacter sp. H1304.</title>
        <authorList>
            <person name="Wang N.-N."/>
            <person name="Du Z.-J."/>
        </authorList>
    </citation>
    <scope>NUCLEOTIDE SEQUENCE [LARGE SCALE GENOMIC DNA]</scope>
    <source>
        <strain evidence="9 10">H1304</strain>
    </source>
</reference>
<gene>
    <name evidence="9" type="ORF">C0081_17270</name>
</gene>
<feature type="transmembrane region" description="Helical" evidence="7">
    <location>
        <begin position="99"/>
        <end position="120"/>
    </location>
</feature>
<dbReference type="InterPro" id="IPR000515">
    <property type="entry name" value="MetI-like"/>
</dbReference>
<organism evidence="9 10">
    <name type="scientific">Cohaesibacter celericrescens</name>
    <dbReference type="NCBI Taxonomy" id="2067669"/>
    <lineage>
        <taxon>Bacteria</taxon>
        <taxon>Pseudomonadati</taxon>
        <taxon>Pseudomonadota</taxon>
        <taxon>Alphaproteobacteria</taxon>
        <taxon>Hyphomicrobiales</taxon>
        <taxon>Cohaesibacteraceae</taxon>
    </lineage>
</organism>
<evidence type="ECO:0000256" key="2">
    <source>
        <dbReference type="ARBA" id="ARBA00022448"/>
    </source>
</evidence>
<dbReference type="SUPFAM" id="SSF161098">
    <property type="entry name" value="MetI-like"/>
    <property type="match status" value="2"/>
</dbReference>
<dbReference type="PANTHER" id="PTHR30183">
    <property type="entry name" value="MOLYBDENUM TRANSPORT SYSTEM PERMEASE PROTEIN MODB"/>
    <property type="match status" value="1"/>
</dbReference>
<comment type="caution">
    <text evidence="9">The sequence shown here is derived from an EMBL/GenBank/DDBJ whole genome shotgun (WGS) entry which is preliminary data.</text>
</comment>
<keyword evidence="10" id="KW-1185">Reference proteome</keyword>
<evidence type="ECO:0000256" key="5">
    <source>
        <dbReference type="ARBA" id="ARBA00022989"/>
    </source>
</evidence>
<feature type="transmembrane region" description="Helical" evidence="7">
    <location>
        <begin position="299"/>
        <end position="326"/>
    </location>
</feature>
<dbReference type="OrthoDB" id="7852521at2"/>
<feature type="transmembrane region" description="Helical" evidence="7">
    <location>
        <begin position="250"/>
        <end position="278"/>
    </location>
</feature>
<keyword evidence="3" id="KW-1003">Cell membrane</keyword>
<dbReference type="PANTHER" id="PTHR30183:SF6">
    <property type="entry name" value="INNER MEMBRANE ABC TRANSPORTER PERMEASE PROTEIN YNJC"/>
    <property type="match status" value="1"/>
</dbReference>
<dbReference type="GO" id="GO:0055085">
    <property type="term" value="P:transmembrane transport"/>
    <property type="evidence" value="ECO:0007669"/>
    <property type="project" value="InterPro"/>
</dbReference>
<feature type="transmembrane region" description="Helical" evidence="7">
    <location>
        <begin position="358"/>
        <end position="378"/>
    </location>
</feature>
<feature type="transmembrane region" description="Helical" evidence="7">
    <location>
        <begin position="478"/>
        <end position="499"/>
    </location>
</feature>
<feature type="transmembrane region" description="Helical" evidence="7">
    <location>
        <begin position="528"/>
        <end position="554"/>
    </location>
</feature>
<dbReference type="Gene3D" id="1.10.3720.10">
    <property type="entry name" value="MetI-like"/>
    <property type="match status" value="2"/>
</dbReference>
<feature type="transmembrane region" description="Helical" evidence="7">
    <location>
        <begin position="62"/>
        <end position="87"/>
    </location>
</feature>
<feature type="transmembrane region" description="Helical" evidence="7">
    <location>
        <begin position="210"/>
        <end position="230"/>
    </location>
</feature>
<evidence type="ECO:0000256" key="4">
    <source>
        <dbReference type="ARBA" id="ARBA00022692"/>
    </source>
</evidence>
<accession>A0A2N5XNF6</accession>
<dbReference type="EMBL" id="PKUQ01000042">
    <property type="protein sequence ID" value="PLW76022.1"/>
    <property type="molecule type" value="Genomic_DNA"/>
</dbReference>
<evidence type="ECO:0000256" key="7">
    <source>
        <dbReference type="SAM" id="Phobius"/>
    </source>
</evidence>
<feature type="transmembrane region" description="Helical" evidence="7">
    <location>
        <begin position="149"/>
        <end position="173"/>
    </location>
</feature>
<dbReference type="InterPro" id="IPR035906">
    <property type="entry name" value="MetI-like_sf"/>
</dbReference>
<keyword evidence="4 7" id="KW-0812">Transmembrane</keyword>
<feature type="domain" description="ABC transmembrane type-1" evidence="8">
    <location>
        <begin position="58"/>
        <end position="274"/>
    </location>
</feature>
<keyword evidence="5 7" id="KW-1133">Transmembrane helix</keyword>